<dbReference type="SUPFAM" id="SSF90229">
    <property type="entry name" value="CCCH zinc finger"/>
    <property type="match status" value="1"/>
</dbReference>
<evidence type="ECO:0000313" key="7">
    <source>
        <dbReference type="EMBL" id="KAK7230902.1"/>
    </source>
</evidence>
<dbReference type="SMART" id="SM00356">
    <property type="entry name" value="ZnF_C3H1"/>
    <property type="match status" value="1"/>
</dbReference>
<evidence type="ECO:0000259" key="6">
    <source>
        <dbReference type="PROSITE" id="PS50103"/>
    </source>
</evidence>
<evidence type="ECO:0000256" key="5">
    <source>
        <dbReference type="SAM" id="MobiDB-lite"/>
    </source>
</evidence>
<dbReference type="InterPro" id="IPR036855">
    <property type="entry name" value="Znf_CCCH_sf"/>
</dbReference>
<feature type="region of interest" description="Disordered" evidence="5">
    <location>
        <begin position="83"/>
        <end position="180"/>
    </location>
</feature>
<gene>
    <name evidence="7" type="ORF">SO694_00074193</name>
</gene>
<feature type="region of interest" description="Disordered" evidence="5">
    <location>
        <begin position="520"/>
        <end position="633"/>
    </location>
</feature>
<keyword evidence="2 4" id="KW-0863">Zinc-finger</keyword>
<keyword evidence="3 4" id="KW-0862">Zinc</keyword>
<keyword evidence="1 4" id="KW-0479">Metal-binding</keyword>
<reference evidence="7 8" key="1">
    <citation type="submission" date="2024-03" db="EMBL/GenBank/DDBJ databases">
        <title>Aureococcus anophagefferens CCMP1851 and Kratosvirus quantuckense: Draft genome of a second virus-susceptible host strain in the model system.</title>
        <authorList>
            <person name="Chase E."/>
            <person name="Truchon A.R."/>
            <person name="Schepens W."/>
            <person name="Wilhelm S.W."/>
        </authorList>
    </citation>
    <scope>NUCLEOTIDE SEQUENCE [LARGE SCALE GENOMIC DNA]</scope>
    <source>
        <strain evidence="7 8">CCMP1851</strain>
    </source>
</reference>
<protein>
    <recommendedName>
        <fullName evidence="6">C3H1-type domain-containing protein</fullName>
    </recommendedName>
</protein>
<evidence type="ECO:0000256" key="1">
    <source>
        <dbReference type="ARBA" id="ARBA00022723"/>
    </source>
</evidence>
<feature type="zinc finger region" description="C3H1-type" evidence="4">
    <location>
        <begin position="641"/>
        <end position="668"/>
    </location>
</feature>
<evidence type="ECO:0000313" key="8">
    <source>
        <dbReference type="Proteomes" id="UP001363151"/>
    </source>
</evidence>
<sequence length="706" mass="74715">MSAIPAVVAAERVPGGEANRIVGVVDALKYFDANEGGFGFLRRTGHPVANSREHHVHFRSKDAPEPFSDLKVAFTLVDRDGRPNAHDVVVTGPGDSAKVDGSKRKGSWTKEKKSPRSSWGEAKEKKQIPALSLGGSRPGASSAGAARSSRAESEGVPAVTDVSSSEATSSETSEYRSQRHRLATFGVGPAVAEAPQDGAGGAAREGDDGFASLDEQPGFFNPLAAKEARQWAAGARVYASMPGCAIADRPPGLPRDSVALRKSTDTWQGSFIMQCDPDAYAANPLGVEAELRARLGEVFVRVECWGLAAMDAALTPDAGRLALDDDPGAPPPPGLVMLGSKKEMERLCAVGASLAGGVARACCAPWSVLARSTDETDDEFGRELARLELGAFLEAQGLPLHRAAPLLEAPDLAVAKGLLAQLATDAQTTLGDLRVLLACSQRDGRLAVGLRRARARRERREPAAHAAVRGAHEVLALRFGVLDDDVGLVTVQPHARCAVVDAASRPDVVFLRVLAVDDGSSPKRKLRSSSSEFVPKHFVAPSPPNSPARGPAAATPAHMRPPASPKLPDRRAANGKAATGNTAPGQFVPYTHPQRRNGAAARADDDAPAPNSADKGGYKKGNKNGYKKDYSKDKPKRVFKNKKSIPCCYFLRNLCENGDSCKFSHDASLTGLDTGCSWGKDCRYGHYYDPYAKDACEPCDAAVTAE</sequence>
<feature type="compositionally biased region" description="Low complexity" evidence="5">
    <location>
        <begin position="130"/>
        <end position="148"/>
    </location>
</feature>
<feature type="compositionally biased region" description="Low complexity" evidence="5">
    <location>
        <begin position="574"/>
        <end position="583"/>
    </location>
</feature>
<feature type="compositionally biased region" description="Low complexity" evidence="5">
    <location>
        <begin position="163"/>
        <end position="172"/>
    </location>
</feature>
<proteinExistence type="predicted"/>
<dbReference type="InterPro" id="IPR000571">
    <property type="entry name" value="Znf_CCCH"/>
</dbReference>
<accession>A0ABR1FHJ0</accession>
<evidence type="ECO:0000256" key="4">
    <source>
        <dbReference type="PROSITE-ProRule" id="PRU00723"/>
    </source>
</evidence>
<evidence type="ECO:0000256" key="3">
    <source>
        <dbReference type="ARBA" id="ARBA00022833"/>
    </source>
</evidence>
<keyword evidence="8" id="KW-1185">Reference proteome</keyword>
<dbReference type="PROSITE" id="PS50103">
    <property type="entry name" value="ZF_C3H1"/>
    <property type="match status" value="1"/>
</dbReference>
<comment type="caution">
    <text evidence="7">The sequence shown here is derived from an EMBL/GenBank/DDBJ whole genome shotgun (WGS) entry which is preliminary data.</text>
</comment>
<feature type="domain" description="C3H1-type" evidence="6">
    <location>
        <begin position="641"/>
        <end position="668"/>
    </location>
</feature>
<evidence type="ECO:0000256" key="2">
    <source>
        <dbReference type="ARBA" id="ARBA00022771"/>
    </source>
</evidence>
<feature type="compositionally biased region" description="Basic and acidic residues" evidence="5">
    <location>
        <begin position="97"/>
        <end position="114"/>
    </location>
</feature>
<dbReference type="Gene3D" id="4.10.1000.10">
    <property type="entry name" value="Zinc finger, CCCH-type"/>
    <property type="match status" value="1"/>
</dbReference>
<organism evidence="7 8">
    <name type="scientific">Aureococcus anophagefferens</name>
    <name type="common">Harmful bloom alga</name>
    <dbReference type="NCBI Taxonomy" id="44056"/>
    <lineage>
        <taxon>Eukaryota</taxon>
        <taxon>Sar</taxon>
        <taxon>Stramenopiles</taxon>
        <taxon>Ochrophyta</taxon>
        <taxon>Pelagophyceae</taxon>
        <taxon>Pelagomonadales</taxon>
        <taxon>Pelagomonadaceae</taxon>
        <taxon>Aureococcus</taxon>
    </lineage>
</organism>
<dbReference type="Pfam" id="PF00642">
    <property type="entry name" value="zf-CCCH"/>
    <property type="match status" value="1"/>
</dbReference>
<dbReference type="Proteomes" id="UP001363151">
    <property type="component" value="Unassembled WGS sequence"/>
</dbReference>
<dbReference type="EMBL" id="JBBJCI010000422">
    <property type="protein sequence ID" value="KAK7230902.1"/>
    <property type="molecule type" value="Genomic_DNA"/>
</dbReference>
<name>A0ABR1FHJ0_AURAN</name>